<evidence type="ECO:0000313" key="2">
    <source>
        <dbReference type="Proteomes" id="UP000295598"/>
    </source>
</evidence>
<proteinExistence type="predicted"/>
<evidence type="ECO:0000313" key="1">
    <source>
        <dbReference type="EMBL" id="TDB47753.1"/>
    </source>
</evidence>
<gene>
    <name evidence="1" type="ORF">C5467_20200</name>
</gene>
<protein>
    <submittedName>
        <fullName evidence="1">Uncharacterized protein</fullName>
    </submittedName>
</protein>
<dbReference type="RefSeq" id="WP_132355907.1">
    <property type="nucleotide sequence ID" value="NZ_CAWOJO010000050.1"/>
</dbReference>
<comment type="caution">
    <text evidence="1">The sequence shown here is derived from an EMBL/GenBank/DDBJ whole genome shotgun (WGS) entry which is preliminary data.</text>
</comment>
<name>A0A4R4J2Q5_9GAMM</name>
<dbReference type="Proteomes" id="UP000295598">
    <property type="component" value="Unassembled WGS sequence"/>
</dbReference>
<dbReference type="EMBL" id="PUJY01000050">
    <property type="protein sequence ID" value="TDB47753.1"/>
    <property type="molecule type" value="Genomic_DNA"/>
</dbReference>
<sequence>MNNLIVEDTEHLRASSTKQLKINEQLSGFVDDCENMSDDAPSNANLGIPDNIETRLWKDYVSVS</sequence>
<dbReference type="AlphaFoldDB" id="A0A4R4J2Q5"/>
<reference evidence="1 2" key="1">
    <citation type="journal article" date="2019" name="Int. J. Syst. Evol. Microbiol.">
        <title>Photorhabdus khanii subsp. guanajuatensis subsp. nov., isolated from Heterorhabditis atacamensis, and Photorhabdus luminescens subsp. mexicana subsp. nov., isolated from Heterorhabditis mexicana entomopathogenic nematodes.</title>
        <authorList>
            <person name="Machado R.A.R."/>
            <person name="Bruno P."/>
            <person name="Arce C.C.M."/>
            <person name="Liechti N."/>
            <person name="Kohler A."/>
            <person name="Bernal J."/>
            <person name="Bruggmann R."/>
            <person name="Turlings T.C.J."/>
        </authorList>
    </citation>
    <scope>NUCLEOTIDE SEQUENCE [LARGE SCALE GENOMIC DNA]</scope>
    <source>
        <strain evidence="1 2">MEX20-17</strain>
    </source>
</reference>
<organism evidence="1 2">
    <name type="scientific">Photorhabdus khanii subsp. guanajuatensis</name>
    <dbReference type="NCBI Taxonomy" id="2100166"/>
    <lineage>
        <taxon>Bacteria</taxon>
        <taxon>Pseudomonadati</taxon>
        <taxon>Pseudomonadota</taxon>
        <taxon>Gammaproteobacteria</taxon>
        <taxon>Enterobacterales</taxon>
        <taxon>Morganellaceae</taxon>
        <taxon>Photorhabdus</taxon>
    </lineage>
</organism>
<accession>A0A4R4J2Q5</accession>